<evidence type="ECO:0000256" key="4">
    <source>
        <dbReference type="ARBA" id="ARBA00023136"/>
    </source>
</evidence>
<dbReference type="InterPro" id="IPR036259">
    <property type="entry name" value="MFS_trans_sf"/>
</dbReference>
<feature type="transmembrane region" description="Helical" evidence="6">
    <location>
        <begin position="332"/>
        <end position="353"/>
    </location>
</feature>
<evidence type="ECO:0000313" key="8">
    <source>
        <dbReference type="EMBL" id="GAA5061956.1"/>
    </source>
</evidence>
<sequence>MTRAIGRGRGLIATMTVIVVCSGVVQGYLTPLLPVVGRHAGLGGVGQNNLYLLAQVAFAVLTPLLSRWGDLWGHRRLLLIAVTAVSVGSLLIAVRPTTATLAAGMVLQSAVVGFFPLLAGILRSRSPEHGRVGMSVLVGALLLSIGAGGYLAGTLSDAHALAGLWTAVPFCGLAIGAALALPTSTVARAGRFNSRAALLLTLGLGALMLVLTEGGSWGWTSAYSLATVTAALVLLAVWVRVEQRSSHPLVDLGLLRDPRLAAISAHTFCLAFGAIGFLGANSVYLGTAPDGDGDGLGLGAQDISLVSLAMVAVGFAGSTLTPRLARAIGDRAVLAVGGCAGAAGFLSLCLLHSSVPQYLVGALTVGLATGVFEAATRTLSVEAVDEAETALSVGVNEMALSLGAAIGAAVIGALWAGHATGAHGAVTGAGYRWAWAACAVVALGGAAFGLLVRAPSSTPTPETRLAHTRRTA</sequence>
<dbReference type="SUPFAM" id="SSF103473">
    <property type="entry name" value="MFS general substrate transporter"/>
    <property type="match status" value="2"/>
</dbReference>
<evidence type="ECO:0000256" key="5">
    <source>
        <dbReference type="ARBA" id="ARBA00023251"/>
    </source>
</evidence>
<feature type="transmembrane region" description="Helical" evidence="6">
    <location>
        <begin position="433"/>
        <end position="452"/>
    </location>
</feature>
<keyword evidence="2 6" id="KW-0812">Transmembrane</keyword>
<reference evidence="9" key="1">
    <citation type="journal article" date="2019" name="Int. J. Syst. Evol. Microbiol.">
        <title>The Global Catalogue of Microorganisms (GCM) 10K type strain sequencing project: providing services to taxonomists for standard genome sequencing and annotation.</title>
        <authorList>
            <consortium name="The Broad Institute Genomics Platform"/>
            <consortium name="The Broad Institute Genome Sequencing Center for Infectious Disease"/>
            <person name="Wu L."/>
            <person name="Ma J."/>
        </authorList>
    </citation>
    <scope>NUCLEOTIDE SEQUENCE [LARGE SCALE GENOMIC DNA]</scope>
    <source>
        <strain evidence="9">JCM 18410</strain>
    </source>
</reference>
<feature type="transmembrane region" description="Helical" evidence="6">
    <location>
        <begin position="192"/>
        <end position="211"/>
    </location>
</feature>
<feature type="transmembrane region" description="Helical" evidence="6">
    <location>
        <begin position="217"/>
        <end position="239"/>
    </location>
</feature>
<keyword evidence="4 6" id="KW-0472">Membrane</keyword>
<name>A0ABP9KR06_9ACTN</name>
<dbReference type="InterPro" id="IPR020846">
    <property type="entry name" value="MFS_dom"/>
</dbReference>
<feature type="transmembrane region" description="Helical" evidence="6">
    <location>
        <begin position="260"/>
        <end position="283"/>
    </location>
</feature>
<keyword evidence="3 6" id="KW-1133">Transmembrane helix</keyword>
<dbReference type="EMBL" id="BAABKC010000056">
    <property type="protein sequence ID" value="GAA5061956.1"/>
    <property type="molecule type" value="Genomic_DNA"/>
</dbReference>
<feature type="transmembrane region" description="Helical" evidence="6">
    <location>
        <begin position="100"/>
        <end position="122"/>
    </location>
</feature>
<feature type="transmembrane region" description="Helical" evidence="6">
    <location>
        <begin position="303"/>
        <end position="320"/>
    </location>
</feature>
<evidence type="ECO:0000256" key="3">
    <source>
        <dbReference type="ARBA" id="ARBA00022989"/>
    </source>
</evidence>
<feature type="transmembrane region" description="Helical" evidence="6">
    <location>
        <begin position="49"/>
        <end position="65"/>
    </location>
</feature>
<comment type="caution">
    <text evidence="8">The sequence shown here is derived from an EMBL/GenBank/DDBJ whole genome shotgun (WGS) entry which is preliminary data.</text>
</comment>
<evidence type="ECO:0000256" key="6">
    <source>
        <dbReference type="SAM" id="Phobius"/>
    </source>
</evidence>
<organism evidence="8 9">
    <name type="scientific">Streptomyces similanensis</name>
    <dbReference type="NCBI Taxonomy" id="1274988"/>
    <lineage>
        <taxon>Bacteria</taxon>
        <taxon>Bacillati</taxon>
        <taxon>Actinomycetota</taxon>
        <taxon>Actinomycetes</taxon>
        <taxon>Kitasatosporales</taxon>
        <taxon>Streptomycetaceae</taxon>
        <taxon>Streptomyces</taxon>
    </lineage>
</organism>
<feature type="transmembrane region" description="Helical" evidence="6">
    <location>
        <begin position="12"/>
        <end position="29"/>
    </location>
</feature>
<dbReference type="PANTHER" id="PTHR42718:SF49">
    <property type="entry name" value="EXPORT PROTEIN"/>
    <property type="match status" value="1"/>
</dbReference>
<feature type="transmembrane region" description="Helical" evidence="6">
    <location>
        <begin position="359"/>
        <end position="379"/>
    </location>
</feature>
<dbReference type="Gene3D" id="1.20.1250.20">
    <property type="entry name" value="MFS general substrate transporter like domains"/>
    <property type="match status" value="1"/>
</dbReference>
<feature type="transmembrane region" description="Helical" evidence="6">
    <location>
        <begin position="134"/>
        <end position="152"/>
    </location>
</feature>
<proteinExistence type="predicted"/>
<dbReference type="InterPro" id="IPR011701">
    <property type="entry name" value="MFS"/>
</dbReference>
<feature type="transmembrane region" description="Helical" evidence="6">
    <location>
        <begin position="77"/>
        <end position="94"/>
    </location>
</feature>
<gene>
    <name evidence="8" type="ORF">GCM10023336_39880</name>
</gene>
<keyword evidence="5" id="KW-0046">Antibiotic resistance</keyword>
<accession>A0ABP9KR06</accession>
<keyword evidence="9" id="KW-1185">Reference proteome</keyword>
<dbReference type="Pfam" id="PF07690">
    <property type="entry name" value="MFS_1"/>
    <property type="match status" value="2"/>
</dbReference>
<comment type="subcellular location">
    <subcellularLocation>
        <location evidence="1">Cell membrane</location>
        <topology evidence="1">Multi-pass membrane protein</topology>
    </subcellularLocation>
</comment>
<dbReference type="RefSeq" id="WP_345669551.1">
    <property type="nucleotide sequence ID" value="NZ_BAABKC010000056.1"/>
</dbReference>
<evidence type="ECO:0000259" key="7">
    <source>
        <dbReference type="PROSITE" id="PS50850"/>
    </source>
</evidence>
<evidence type="ECO:0000256" key="1">
    <source>
        <dbReference type="ARBA" id="ARBA00004651"/>
    </source>
</evidence>
<dbReference type="PROSITE" id="PS50850">
    <property type="entry name" value="MFS"/>
    <property type="match status" value="1"/>
</dbReference>
<dbReference type="PANTHER" id="PTHR42718">
    <property type="entry name" value="MAJOR FACILITATOR SUPERFAMILY MULTIDRUG TRANSPORTER MFSC"/>
    <property type="match status" value="1"/>
</dbReference>
<evidence type="ECO:0000256" key="2">
    <source>
        <dbReference type="ARBA" id="ARBA00022692"/>
    </source>
</evidence>
<feature type="transmembrane region" description="Helical" evidence="6">
    <location>
        <begin position="399"/>
        <end position="421"/>
    </location>
</feature>
<feature type="domain" description="Major facilitator superfamily (MFS) profile" evidence="7">
    <location>
        <begin position="11"/>
        <end position="457"/>
    </location>
</feature>
<evidence type="ECO:0000313" key="9">
    <source>
        <dbReference type="Proteomes" id="UP001500124"/>
    </source>
</evidence>
<feature type="transmembrane region" description="Helical" evidence="6">
    <location>
        <begin position="158"/>
        <end position="180"/>
    </location>
</feature>
<protein>
    <submittedName>
        <fullName evidence="8">MFS transporter</fullName>
    </submittedName>
</protein>
<dbReference type="Proteomes" id="UP001500124">
    <property type="component" value="Unassembled WGS sequence"/>
</dbReference>